<proteinExistence type="predicted"/>
<dbReference type="InterPro" id="IPR011047">
    <property type="entry name" value="Quinoprotein_ADH-like_sf"/>
</dbReference>
<feature type="region of interest" description="Disordered" evidence="4">
    <location>
        <begin position="132"/>
        <end position="158"/>
    </location>
</feature>
<dbReference type="Proteomes" id="UP000198609">
    <property type="component" value="Unassembled WGS sequence"/>
</dbReference>
<dbReference type="AlphaFoldDB" id="A0A1H4ZTN2"/>
<reference evidence="7" key="1">
    <citation type="submission" date="2016-10" db="EMBL/GenBank/DDBJ databases">
        <authorList>
            <person name="Varghese N."/>
            <person name="Submissions S."/>
        </authorList>
    </citation>
    <scope>NUCLEOTIDE SEQUENCE [LARGE SCALE GENOMIC DNA]</scope>
    <source>
        <strain evidence="7">DSM 40318</strain>
    </source>
</reference>
<dbReference type="Gene3D" id="2.130.10.10">
    <property type="entry name" value="YVTN repeat-like/Quinoprotein amine dehydrogenase"/>
    <property type="match status" value="3"/>
</dbReference>
<evidence type="ECO:0000256" key="5">
    <source>
        <dbReference type="SAM" id="Phobius"/>
    </source>
</evidence>
<accession>A0A1H4ZTN2</accession>
<organism evidence="6 7">
    <name type="scientific">Streptomyces melanosporofaciens</name>
    <dbReference type="NCBI Taxonomy" id="67327"/>
    <lineage>
        <taxon>Bacteria</taxon>
        <taxon>Bacillati</taxon>
        <taxon>Actinomycetota</taxon>
        <taxon>Actinomycetes</taxon>
        <taxon>Kitasatosporales</taxon>
        <taxon>Streptomycetaceae</taxon>
        <taxon>Streptomyces</taxon>
        <taxon>Streptomyces violaceusniger group</taxon>
    </lineage>
</organism>
<keyword evidence="5" id="KW-0472">Membrane</keyword>
<feature type="compositionally biased region" description="Gly residues" evidence="4">
    <location>
        <begin position="10"/>
        <end position="22"/>
    </location>
</feature>
<dbReference type="InterPro" id="IPR015943">
    <property type="entry name" value="WD40/YVTN_repeat-like_dom_sf"/>
</dbReference>
<evidence type="ECO:0000313" key="7">
    <source>
        <dbReference type="Proteomes" id="UP000198609"/>
    </source>
</evidence>
<dbReference type="PANTHER" id="PTHR19848:SF8">
    <property type="entry name" value="F-BOX AND WD REPEAT DOMAIN CONTAINING 7"/>
    <property type="match status" value="1"/>
</dbReference>
<evidence type="ECO:0000256" key="3">
    <source>
        <dbReference type="PROSITE-ProRule" id="PRU00221"/>
    </source>
</evidence>
<keyword evidence="5" id="KW-1133">Transmembrane helix</keyword>
<keyword evidence="5" id="KW-0812">Transmembrane</keyword>
<feature type="compositionally biased region" description="Low complexity" evidence="4">
    <location>
        <begin position="30"/>
        <end position="41"/>
    </location>
</feature>
<protein>
    <submittedName>
        <fullName evidence="6">WD40 repeat</fullName>
    </submittedName>
</protein>
<dbReference type="RefSeq" id="WP_143059850.1">
    <property type="nucleotide sequence ID" value="NZ_FNST01000002.1"/>
</dbReference>
<evidence type="ECO:0000256" key="2">
    <source>
        <dbReference type="ARBA" id="ARBA00022737"/>
    </source>
</evidence>
<evidence type="ECO:0000313" key="6">
    <source>
        <dbReference type="EMBL" id="SED33235.1"/>
    </source>
</evidence>
<feature type="repeat" description="WD" evidence="3">
    <location>
        <begin position="174"/>
        <end position="216"/>
    </location>
</feature>
<keyword evidence="7" id="KW-1185">Reference proteome</keyword>
<dbReference type="SMART" id="SM00320">
    <property type="entry name" value="WD40"/>
    <property type="match status" value="7"/>
</dbReference>
<feature type="compositionally biased region" description="Pro residues" evidence="4">
    <location>
        <begin position="68"/>
        <end position="85"/>
    </location>
</feature>
<dbReference type="SUPFAM" id="SSF50998">
    <property type="entry name" value="Quinoprotein alcohol dehydrogenase-like"/>
    <property type="match status" value="1"/>
</dbReference>
<feature type="compositionally biased region" description="Basic and acidic residues" evidence="4">
    <location>
        <begin position="47"/>
        <end position="64"/>
    </location>
</feature>
<dbReference type="EMBL" id="FNST01000002">
    <property type="protein sequence ID" value="SED33235.1"/>
    <property type="molecule type" value="Genomic_DNA"/>
</dbReference>
<evidence type="ECO:0000256" key="4">
    <source>
        <dbReference type="SAM" id="MobiDB-lite"/>
    </source>
</evidence>
<dbReference type="PANTHER" id="PTHR19848">
    <property type="entry name" value="WD40 REPEAT PROTEIN"/>
    <property type="match status" value="1"/>
</dbReference>
<evidence type="ECO:0000256" key="1">
    <source>
        <dbReference type="ARBA" id="ARBA00022574"/>
    </source>
</evidence>
<dbReference type="Pfam" id="PF00400">
    <property type="entry name" value="WD40"/>
    <property type="match status" value="4"/>
</dbReference>
<dbReference type="PROSITE" id="PS50082">
    <property type="entry name" value="WD_REPEATS_2"/>
    <property type="match status" value="1"/>
</dbReference>
<feature type="region of interest" description="Disordered" evidence="4">
    <location>
        <begin position="1"/>
        <end position="105"/>
    </location>
</feature>
<dbReference type="InterPro" id="IPR001680">
    <property type="entry name" value="WD40_rpt"/>
</dbReference>
<name>A0A1H4ZTN2_STRMJ</name>
<keyword evidence="1 3" id="KW-0853">WD repeat</keyword>
<dbReference type="PROSITE" id="PS50294">
    <property type="entry name" value="WD_REPEATS_REGION"/>
    <property type="match status" value="1"/>
</dbReference>
<gene>
    <name evidence="6" type="ORF">SAMN04490356_8012</name>
</gene>
<dbReference type="CDD" id="cd00200">
    <property type="entry name" value="WD40"/>
    <property type="match status" value="1"/>
</dbReference>
<sequence length="470" mass="49755">MDEREPSPEGGHGATSGTGRTGPDGKTTEADAGAGDGAAAGELSQLRAERDRLLAERERLRHELNGPPSHPPRIPPEPPPLPPSHSPATPDASLQEAGAPSPSSRRRLLIGAGAAVLIAAVAVPTGIALLDGDTDDAKDTARAKPGTRAFDTPPPTPPPLAIPADPQLRPLATLKGHKGDIGTLRFSPDGKTLASSEAHDGVLRLWDMTTHRQRAKALLSSLVVFKGVAFSPDGRTVATGHESRAQFWDATTLRPRGKEIAKHDDPFLSFETIAFSPDGTIFATSGFIDQEIRFYDAATHRQKGTPLESKGADKLVFSPDGKTLASVDESGMDGVRLWDVANRTQRPQPPNDVFGGSNHMAFSPDSTALAVAGSSTDVRFVDPLTGKERGRPLDSHVGSVTGLAYATDGKSVLTADYRGLHLWDAATHKHRATLTVPGDTSIAQLALSPDGRTLATLGFQDKTIHLWRLE</sequence>
<keyword evidence="2" id="KW-0677">Repeat</keyword>
<feature type="transmembrane region" description="Helical" evidence="5">
    <location>
        <begin position="108"/>
        <end position="130"/>
    </location>
</feature>